<keyword evidence="4" id="KW-1185">Reference proteome</keyword>
<dbReference type="Proteomes" id="UP000192596">
    <property type="component" value="Unassembled WGS sequence"/>
</dbReference>
<proteinExistence type="predicted"/>
<dbReference type="OrthoDB" id="2963168at2759"/>
<accession>A0A1V8T898</accession>
<dbReference type="InterPro" id="IPR043129">
    <property type="entry name" value="ATPase_NBD"/>
</dbReference>
<gene>
    <name evidence="3" type="ORF">B0A48_07343</name>
</gene>
<evidence type="ECO:0000256" key="1">
    <source>
        <dbReference type="ARBA" id="ARBA00022741"/>
    </source>
</evidence>
<protein>
    <recommendedName>
        <fullName evidence="5">Actin-like ATPase domain-containing protein</fullName>
    </recommendedName>
</protein>
<comment type="caution">
    <text evidence="3">The sequence shown here is derived from an EMBL/GenBank/DDBJ whole genome shotgun (WGS) entry which is preliminary data.</text>
</comment>
<dbReference type="AlphaFoldDB" id="A0A1V8T898"/>
<sequence>MEHPQMSSKIMDLYEAPREAPPPYVSGRHRLIVGIDYGTTYSGISYVTSDKKHIDDIHVVRSWPGKDGEWKTPTRIAYASENQKIALEENQWGYRAEAPMVMCSWTKLLLDASARPAQSDDHRLQSDIESGKLRLPAHRNAQGVTADYLHELYKHLKQKLTRELGASIVASTPMDVWLTVPAVWSDQAQSATREAALEAGFGKGNGDTISIIPEPEAAAVAVLKTISRPEALNKPAPGETIMIVDCGGGTVDITTYAVEKVEPAPVFEEVCAKCGSTSIDRAFHELMSERFGSAWGQIEERRKGPGSKFMDQWERVKRSFGDTGDERNSELQLIIRDAPDSQYYDEEEGMVKLTKADVRQVFEPAVAEVIALVVQQNETIKTAGKKLDRLVLVGGFGESAYLYSRLKKWCQTRGIQAYCPEYPQAAIVRGAALRGLIGIAPRTKRCRRHYGCAIAFPFREGVDPPSDAIKLPLSTIKHCKNRMLWMIKKGDVISEDTTGSHKITYTQEVKATDKTWTMRLYTIDQVGTVTVDMGAIKTSTYKEKRGGMFSRDKFQKIPMEIEVNFGAKSGVLGVRALCDGQVAGAAELTFD</sequence>
<dbReference type="Gene3D" id="3.30.420.40">
    <property type="match status" value="2"/>
</dbReference>
<dbReference type="PANTHER" id="PTHR14187">
    <property type="entry name" value="ALPHA KINASE/ELONGATION FACTOR 2 KINASE"/>
    <property type="match status" value="1"/>
</dbReference>
<dbReference type="STRING" id="1507870.A0A1V8T898"/>
<reference evidence="4" key="1">
    <citation type="submission" date="2017-03" db="EMBL/GenBank/DDBJ databases">
        <title>Genomes of endolithic fungi from Antarctica.</title>
        <authorList>
            <person name="Coleine C."/>
            <person name="Masonjones S."/>
            <person name="Stajich J.E."/>
        </authorList>
    </citation>
    <scope>NUCLEOTIDE SEQUENCE [LARGE SCALE GENOMIC DNA]</scope>
    <source>
        <strain evidence="4">CCFEE 5527</strain>
    </source>
</reference>
<evidence type="ECO:0000256" key="2">
    <source>
        <dbReference type="ARBA" id="ARBA00022840"/>
    </source>
</evidence>
<organism evidence="3 4">
    <name type="scientific">Cryoendolithus antarcticus</name>
    <dbReference type="NCBI Taxonomy" id="1507870"/>
    <lineage>
        <taxon>Eukaryota</taxon>
        <taxon>Fungi</taxon>
        <taxon>Dikarya</taxon>
        <taxon>Ascomycota</taxon>
        <taxon>Pezizomycotina</taxon>
        <taxon>Dothideomycetes</taxon>
        <taxon>Dothideomycetidae</taxon>
        <taxon>Cladosporiales</taxon>
        <taxon>Cladosporiaceae</taxon>
        <taxon>Cryoendolithus</taxon>
    </lineage>
</organism>
<evidence type="ECO:0008006" key="5">
    <source>
        <dbReference type="Google" id="ProtNLM"/>
    </source>
</evidence>
<dbReference type="InterPro" id="IPR013126">
    <property type="entry name" value="Hsp_70_fam"/>
</dbReference>
<dbReference type="GO" id="GO:0140662">
    <property type="term" value="F:ATP-dependent protein folding chaperone"/>
    <property type="evidence" value="ECO:0007669"/>
    <property type="project" value="InterPro"/>
</dbReference>
<keyword evidence="1" id="KW-0547">Nucleotide-binding</keyword>
<dbReference type="Gene3D" id="3.90.640.10">
    <property type="entry name" value="Actin, Chain A, domain 4"/>
    <property type="match status" value="1"/>
</dbReference>
<dbReference type="GO" id="GO:0005524">
    <property type="term" value="F:ATP binding"/>
    <property type="evidence" value="ECO:0007669"/>
    <property type="project" value="UniProtKB-KW"/>
</dbReference>
<name>A0A1V8T898_9PEZI</name>
<dbReference type="PANTHER" id="PTHR14187:SF81">
    <property type="entry name" value="HSP70 FAMILY PROTEIN (AFU_ORTHOLOGUE AFUA_4G14040)"/>
    <property type="match status" value="1"/>
</dbReference>
<dbReference type="SUPFAM" id="SSF53067">
    <property type="entry name" value="Actin-like ATPase domain"/>
    <property type="match status" value="2"/>
</dbReference>
<evidence type="ECO:0000313" key="4">
    <source>
        <dbReference type="Proteomes" id="UP000192596"/>
    </source>
</evidence>
<dbReference type="InParanoid" id="A0A1V8T898"/>
<keyword evidence="2" id="KW-0067">ATP-binding</keyword>
<dbReference type="CDD" id="cd10170">
    <property type="entry name" value="ASKHA_NBD_HSP70"/>
    <property type="match status" value="1"/>
</dbReference>
<evidence type="ECO:0000313" key="3">
    <source>
        <dbReference type="EMBL" id="OQO07646.1"/>
    </source>
</evidence>
<dbReference type="EMBL" id="NAJO01000014">
    <property type="protein sequence ID" value="OQO07646.1"/>
    <property type="molecule type" value="Genomic_DNA"/>
</dbReference>
<dbReference type="PRINTS" id="PR00301">
    <property type="entry name" value="HEATSHOCK70"/>
</dbReference>
<dbReference type="Pfam" id="PF00012">
    <property type="entry name" value="HSP70"/>
    <property type="match status" value="1"/>
</dbReference>